<dbReference type="EMBL" id="VYZF01000467">
    <property type="protein sequence ID" value="NWT40630.1"/>
    <property type="molecule type" value="Genomic_DNA"/>
</dbReference>
<dbReference type="GO" id="GO:0097730">
    <property type="term" value="C:non-motile cilium"/>
    <property type="evidence" value="ECO:0007669"/>
    <property type="project" value="TreeGrafter"/>
</dbReference>
<dbReference type="SUPFAM" id="SSF48371">
    <property type="entry name" value="ARM repeat"/>
    <property type="match status" value="2"/>
</dbReference>
<evidence type="ECO:0000259" key="2">
    <source>
        <dbReference type="Pfam" id="PF21049"/>
    </source>
</evidence>
<evidence type="ECO:0000313" key="3">
    <source>
        <dbReference type="EMBL" id="NWT40630.1"/>
    </source>
</evidence>
<evidence type="ECO:0000256" key="1">
    <source>
        <dbReference type="SAM" id="MobiDB-lite"/>
    </source>
</evidence>
<dbReference type="PANTHER" id="PTHR14716:SF0">
    <property type="entry name" value="CILIA- AND FLAGELLA-ASSOCIATED PROTEIN 69"/>
    <property type="match status" value="1"/>
</dbReference>
<dbReference type="InterPro" id="IPR048732">
    <property type="entry name" value="CFA69"/>
</dbReference>
<protein>
    <submittedName>
        <fullName evidence="3">CFA69 protein</fullName>
    </submittedName>
</protein>
<dbReference type="FunFam" id="1.25.10.10:FF:001187">
    <property type="entry name" value="cilia- and flagella-associated protein 69 isoform X2"/>
    <property type="match status" value="1"/>
</dbReference>
<dbReference type="Gene3D" id="1.25.10.10">
    <property type="entry name" value="Leucine-rich Repeat Variant"/>
    <property type="match status" value="1"/>
</dbReference>
<dbReference type="InterPro" id="IPR048733">
    <property type="entry name" value="CFA69_ARM_dom"/>
</dbReference>
<dbReference type="AlphaFoldDB" id="A0A7K5NBY8"/>
<organism evidence="3 4">
    <name type="scientific">Chroicocephalus maculipennis</name>
    <name type="common">Brown-hooded gull</name>
    <name type="synonym">Larus maculipennis</name>
    <dbReference type="NCBI Taxonomy" id="287016"/>
    <lineage>
        <taxon>Eukaryota</taxon>
        <taxon>Metazoa</taxon>
        <taxon>Chordata</taxon>
        <taxon>Craniata</taxon>
        <taxon>Vertebrata</taxon>
        <taxon>Euteleostomi</taxon>
        <taxon>Archelosauria</taxon>
        <taxon>Archosauria</taxon>
        <taxon>Dinosauria</taxon>
        <taxon>Saurischia</taxon>
        <taxon>Theropoda</taxon>
        <taxon>Coelurosauria</taxon>
        <taxon>Aves</taxon>
        <taxon>Neognathae</taxon>
        <taxon>Neoaves</taxon>
        <taxon>Charadriiformes</taxon>
        <taxon>Laridae</taxon>
        <taxon>Chroicocephalus</taxon>
    </lineage>
</organism>
<feature type="non-terminal residue" evidence="3">
    <location>
        <position position="1"/>
    </location>
</feature>
<dbReference type="InterPro" id="IPR011989">
    <property type="entry name" value="ARM-like"/>
</dbReference>
<feature type="compositionally biased region" description="Low complexity" evidence="1">
    <location>
        <begin position="1"/>
        <end position="27"/>
    </location>
</feature>
<dbReference type="Pfam" id="PF21049">
    <property type="entry name" value="CFA69_ARM_rpt"/>
    <property type="match status" value="1"/>
</dbReference>
<keyword evidence="4" id="KW-1185">Reference proteome</keyword>
<comment type="caution">
    <text evidence="3">The sequence shown here is derived from an EMBL/GenBank/DDBJ whole genome shotgun (WGS) entry which is preliminary data.</text>
</comment>
<dbReference type="GO" id="GO:1902093">
    <property type="term" value="P:positive regulation of flagellated sperm motility"/>
    <property type="evidence" value="ECO:0007669"/>
    <property type="project" value="TreeGrafter"/>
</dbReference>
<accession>A0A7K5NBY8</accession>
<sequence>MSSLAEPPASRAPSRSPARTPALSPASGPSRCGGERRRNASDAGADLGAVQDTQLRSVDLNHVIKLLEDSDSKDLEREQLKTLKKVVKRFENGLPLKDLEQIIEILNLCAEKMNEQEAFTEPLCELIKLCGLPFQKKKSSDEVSYSVAVSKSIAQLGELTKILHIYCIITKAIVCAGYQPTSANYKIQMAELGGLAETLVLSLALVENQLTEKLWVLKALQHLSSSGVNCRLMMKAQAASRLCLYLNGVDPSGQLVFRSSEILWNLLENTSKEEVINQLSSLECVHALKDVFVDLLMHGFRHYDRQLRNDLLVIATLLAENPAAPMIESGFTKLLIVLATFTEVKIPNPLVKGLKLTYSYEDFEMKKLLFNVIGVLSKDPCALSLSLFVLTLQLLSENDVMPALLYYVKPNQKPGFHDWSAAQYEELQLHAIAILASVAPFLVDKYLSCQANTLLLVFLEWCVGQDPFFGQGNSFHGTGGRGNKLAQMRYSLRVLRSVVSLYDDAVNLNLCDQGAISQLLDILKYAANKSKEKEDAILLEIEADILFLLSALCENDLHRKELFSYEGVDILIPFIQIDPKKLYSGLGHNRLLFTALDCLWSCVIGCYITEDYFLEKQGIFLLLDLLALKQKNLSNIILGILVEFCDNPKTPSHISTWRGEKDQTAANLLIQLWRQEELDLGVKRDQYGRLVDMKRPIASSFQKQQEVIPIPANCPSFAIMEVSENIRAKLYSLLCKLGFENLPGLSAKDFVTLAIIRRYIDFKVGEVWNELCAELKEEFRPVGLDEEALKVISEVSEDTGRMVAALQTEVLESQHHQEIQEEQKAYKKIQAIHKQKEMVNKSWENFLTRTSNYEALKKAKRLQEKSIEASRCKSKTQNGAVHSTDIKGLGTTV</sequence>
<name>A0A7K5NBY8_CHRMC</name>
<proteinExistence type="predicted"/>
<dbReference type="Proteomes" id="UP000524558">
    <property type="component" value="Unassembled WGS sequence"/>
</dbReference>
<dbReference type="FunFam" id="1.25.10.10:FF:000863">
    <property type="entry name" value="cilia- and flagella-associated protein 69 isoform X2"/>
    <property type="match status" value="1"/>
</dbReference>
<dbReference type="GO" id="GO:0042048">
    <property type="term" value="P:olfactory behavior"/>
    <property type="evidence" value="ECO:0007669"/>
    <property type="project" value="TreeGrafter"/>
</dbReference>
<feature type="region of interest" description="Disordered" evidence="1">
    <location>
        <begin position="873"/>
        <end position="893"/>
    </location>
</feature>
<feature type="region of interest" description="Disordered" evidence="1">
    <location>
        <begin position="1"/>
        <end position="48"/>
    </location>
</feature>
<dbReference type="GO" id="GO:1990834">
    <property type="term" value="P:response to odorant"/>
    <property type="evidence" value="ECO:0007669"/>
    <property type="project" value="TreeGrafter"/>
</dbReference>
<reference evidence="3 4" key="1">
    <citation type="submission" date="2019-09" db="EMBL/GenBank/DDBJ databases">
        <title>Bird 10,000 Genomes (B10K) Project - Family phase.</title>
        <authorList>
            <person name="Zhang G."/>
        </authorList>
    </citation>
    <scope>NUCLEOTIDE SEQUENCE [LARGE SCALE GENOMIC DNA]</scope>
    <source>
        <strain evidence="3">B10K-DU-021-33</strain>
        <tissue evidence="3">Mixed tissue sample</tissue>
    </source>
</reference>
<feature type="non-terminal residue" evidence="3">
    <location>
        <position position="893"/>
    </location>
</feature>
<dbReference type="InterPro" id="IPR016024">
    <property type="entry name" value="ARM-type_fold"/>
</dbReference>
<gene>
    <name evidence="3" type="primary">Cfap69</name>
    <name evidence="3" type="ORF">CHRMAC_R11979</name>
</gene>
<evidence type="ECO:0000313" key="4">
    <source>
        <dbReference type="Proteomes" id="UP000524558"/>
    </source>
</evidence>
<feature type="domain" description="Cilia- and flagella-associated protein 69 ARM repeats" evidence="2">
    <location>
        <begin position="58"/>
        <end position="770"/>
    </location>
</feature>
<dbReference type="GO" id="GO:0097225">
    <property type="term" value="C:sperm midpiece"/>
    <property type="evidence" value="ECO:0007669"/>
    <property type="project" value="TreeGrafter"/>
</dbReference>
<dbReference type="PANTHER" id="PTHR14716">
    <property type="entry name" value="CILIA- AND FLAGELLA-ASSOCIATED PROTEIN 69"/>
    <property type="match status" value="1"/>
</dbReference>